<dbReference type="Pfam" id="PF02800">
    <property type="entry name" value="Gp_dh_C"/>
    <property type="match status" value="1"/>
</dbReference>
<keyword evidence="1 4" id="KW-0560">Oxidoreductase</keyword>
<dbReference type="PANTHER" id="PTHR43454">
    <property type="entry name" value="GLYCERALDEHYDE-3-PHOSPHATE DEHYDROGENASE"/>
    <property type="match status" value="1"/>
</dbReference>
<dbReference type="PRINTS" id="PR00078">
    <property type="entry name" value="G3PDHDRGNASE"/>
</dbReference>
<proteinExistence type="inferred from homology"/>
<dbReference type="SMART" id="SM00846">
    <property type="entry name" value="Gp_dh_N"/>
    <property type="match status" value="1"/>
</dbReference>
<dbReference type="Pfam" id="PF00044">
    <property type="entry name" value="Gp_dh_N"/>
    <property type="match status" value="1"/>
</dbReference>
<feature type="domain" description="Glyceraldehyde 3-phosphate dehydrogenase NAD(P) binding" evidence="3">
    <location>
        <begin position="113"/>
        <end position="274"/>
    </location>
</feature>
<evidence type="ECO:0000313" key="4">
    <source>
        <dbReference type="EMBL" id="MBF5053960.1"/>
    </source>
</evidence>
<comment type="similarity">
    <text evidence="2">Belongs to the glyceraldehyde-3-phosphate dehydrogenase family.</text>
</comment>
<evidence type="ECO:0000256" key="2">
    <source>
        <dbReference type="RuleBase" id="RU000397"/>
    </source>
</evidence>
<dbReference type="InterPro" id="IPR020829">
    <property type="entry name" value="GlycerAld_3-P_DH_cat"/>
</dbReference>
<evidence type="ECO:0000259" key="3">
    <source>
        <dbReference type="SMART" id="SM00846"/>
    </source>
</evidence>
<accession>A0ABS0AIJ0</accession>
<dbReference type="InterPro" id="IPR020830">
    <property type="entry name" value="GlycerAld_3-P_DH_AS"/>
</dbReference>
<comment type="caution">
    <text evidence="4">The sequence shown here is derived from an EMBL/GenBank/DDBJ whole genome shotgun (WGS) entry which is preliminary data.</text>
</comment>
<dbReference type="EC" id="1.2.1.12" evidence="4"/>
<dbReference type="CDD" id="cd05214">
    <property type="entry name" value="GAPDH_I_N"/>
    <property type="match status" value="1"/>
</dbReference>
<dbReference type="PROSITE" id="PS00071">
    <property type="entry name" value="GAPDH"/>
    <property type="match status" value="1"/>
</dbReference>
<dbReference type="EMBL" id="ARXR01000026">
    <property type="protein sequence ID" value="MBF5053960.1"/>
    <property type="molecule type" value="Genomic_DNA"/>
</dbReference>
<organism evidence="4 5">
    <name type="scientific">Alloalcanivorax venustensis ISO4</name>
    <dbReference type="NCBI Taxonomy" id="1177184"/>
    <lineage>
        <taxon>Bacteria</taxon>
        <taxon>Pseudomonadati</taxon>
        <taxon>Pseudomonadota</taxon>
        <taxon>Gammaproteobacteria</taxon>
        <taxon>Oceanospirillales</taxon>
        <taxon>Alcanivoracaceae</taxon>
        <taxon>Alloalcanivorax</taxon>
    </lineage>
</organism>
<reference evidence="4 5" key="1">
    <citation type="submission" date="2012-09" db="EMBL/GenBank/DDBJ databases">
        <title>Genome Sequence of alkane-degrading Bacterium Alcanivorax venustensis ISO4.</title>
        <authorList>
            <person name="Lai Q."/>
            <person name="Shao Z."/>
        </authorList>
    </citation>
    <scope>NUCLEOTIDE SEQUENCE [LARGE SCALE GENOMIC DNA]</scope>
    <source>
        <strain evidence="4 5">ISO4</strain>
    </source>
</reference>
<evidence type="ECO:0000256" key="1">
    <source>
        <dbReference type="ARBA" id="ARBA00023002"/>
    </source>
</evidence>
<dbReference type="Gene3D" id="3.30.360.10">
    <property type="entry name" value="Dihydrodipicolinate Reductase, domain 2"/>
    <property type="match status" value="1"/>
</dbReference>
<dbReference type="InterPro" id="IPR036291">
    <property type="entry name" value="NAD(P)-bd_dom_sf"/>
</dbReference>
<name>A0ABS0AIJ0_9GAMM</name>
<gene>
    <name evidence="4" type="ORF">ISO4_02562</name>
</gene>
<dbReference type="InterPro" id="IPR020828">
    <property type="entry name" value="GlycerAld_3-P_DH_NAD(P)-bd"/>
</dbReference>
<keyword evidence="5" id="KW-1185">Reference proteome</keyword>
<dbReference type="Proteomes" id="UP000644441">
    <property type="component" value="Unassembled WGS sequence"/>
</dbReference>
<dbReference type="GO" id="GO:0004365">
    <property type="term" value="F:glyceraldehyde-3-phosphate dehydrogenase (NAD+) (phosphorylating) activity"/>
    <property type="evidence" value="ECO:0007669"/>
    <property type="project" value="UniProtKB-EC"/>
</dbReference>
<dbReference type="PANTHER" id="PTHR43454:SF1">
    <property type="entry name" value="GLYCERALDEHYDE 3-PHOSPHATE DEHYDROGENASE NAD(P) BINDING DOMAIN-CONTAINING PROTEIN"/>
    <property type="match status" value="1"/>
</dbReference>
<dbReference type="NCBIfam" id="NF006139">
    <property type="entry name" value="PRK08289.1"/>
    <property type="match status" value="1"/>
</dbReference>
<dbReference type="InterPro" id="IPR020831">
    <property type="entry name" value="GlycerAld/Erythrose_P_DH"/>
</dbReference>
<evidence type="ECO:0000313" key="5">
    <source>
        <dbReference type="Proteomes" id="UP000644441"/>
    </source>
</evidence>
<sequence length="464" mass="51032">MIPMIGRLYREKNVTTTVYSRSLVNNSVIQILKTHRFVKQIEDSELFESGLSVVDSFPILQEVTKLDLGPCRLDIGKLAVEYKKDSRGLSVEDYVREELGEAVNDKVDLPGQTDVVLYGFGRIGRLLARLLIEKTGSGDGLRLKAVVVRETGKGDLQKRASLLRRDSVHGPFAGTIAVDEEDNAIIANGNYIKIIYANDPSAIDYTQYGIKDALLVDNTGKWRDREGLGQHLKCPGISKAILTAPGKGDIKNIVPGVNHGMVEDSDTILSLASCTTNAIVPPLKALSDKFGIEYGHVETVHSYTNDQNLLDNFHKGPRRGRAAPLNMVLTETGAATAAAKALPELGGKLSGNSIRVPTPDVSMAILNLTLEQETTLEELNDYLRWVSLHSPLQRQLDFIRSPDAVSTDFVGSRHASVVDAEATIVNGRHCVLYVWYDNEFGYSCQVVRLLQQLSGVEYPIYPKD</sequence>
<dbReference type="SUPFAM" id="SSF51735">
    <property type="entry name" value="NAD(P)-binding Rossmann-fold domains"/>
    <property type="match status" value="1"/>
</dbReference>
<protein>
    <submittedName>
        <fullName evidence="4">Glyceraldehyde-3-phosphate dehydrogenase</fullName>
        <ecNumber evidence="4">1.2.1.12</ecNumber>
    </submittedName>
</protein>
<dbReference type="Gene3D" id="3.40.50.720">
    <property type="entry name" value="NAD(P)-binding Rossmann-like Domain"/>
    <property type="match status" value="1"/>
</dbReference>
<dbReference type="SUPFAM" id="SSF55347">
    <property type="entry name" value="Glyceraldehyde-3-phosphate dehydrogenase-like, C-terminal domain"/>
    <property type="match status" value="1"/>
</dbReference>